<dbReference type="EMBL" id="BAAANH010000003">
    <property type="protein sequence ID" value="GAA1759014.1"/>
    <property type="molecule type" value="Genomic_DNA"/>
</dbReference>
<evidence type="ECO:0000313" key="3">
    <source>
        <dbReference type="Proteomes" id="UP001500506"/>
    </source>
</evidence>
<name>A0ABN2KKZ9_9MICO</name>
<proteinExistence type="predicted"/>
<organism evidence="2 3">
    <name type="scientific">Agromyces humatus</name>
    <dbReference type="NCBI Taxonomy" id="279573"/>
    <lineage>
        <taxon>Bacteria</taxon>
        <taxon>Bacillati</taxon>
        <taxon>Actinomycetota</taxon>
        <taxon>Actinomycetes</taxon>
        <taxon>Micrococcales</taxon>
        <taxon>Microbacteriaceae</taxon>
        <taxon>Agromyces</taxon>
    </lineage>
</organism>
<feature type="region of interest" description="Disordered" evidence="1">
    <location>
        <begin position="40"/>
        <end position="59"/>
    </location>
</feature>
<comment type="caution">
    <text evidence="2">The sequence shown here is derived from an EMBL/GenBank/DDBJ whole genome shotgun (WGS) entry which is preliminary data.</text>
</comment>
<keyword evidence="3" id="KW-1185">Reference proteome</keyword>
<sequence>MPKDAVEDLMTAVLGVTTPDALPDEPQALAMTESLRSALSRLPSSRVKPRPTTPADIDPTHDQMLRAVNVAYRRGGVLLRTRAGDDALADPHELLRRCAATYWSLKGVDDVNVYVALAVAEGIRGAALIERVTVAAGRQIDGADREIAECLRELETCGGMAVEPLTGAALRSFASLVLQA</sequence>
<protein>
    <submittedName>
        <fullName evidence="2">Uncharacterized protein</fullName>
    </submittedName>
</protein>
<reference evidence="3" key="1">
    <citation type="journal article" date="2019" name="Int. J. Syst. Evol. Microbiol.">
        <title>The Global Catalogue of Microorganisms (GCM) 10K type strain sequencing project: providing services to taxonomists for standard genome sequencing and annotation.</title>
        <authorList>
            <consortium name="The Broad Institute Genomics Platform"/>
            <consortium name="The Broad Institute Genome Sequencing Center for Infectious Disease"/>
            <person name="Wu L."/>
            <person name="Ma J."/>
        </authorList>
    </citation>
    <scope>NUCLEOTIDE SEQUENCE [LARGE SCALE GENOMIC DNA]</scope>
    <source>
        <strain evidence="3">JCM 14319</strain>
    </source>
</reference>
<evidence type="ECO:0000313" key="2">
    <source>
        <dbReference type="EMBL" id="GAA1759014.1"/>
    </source>
</evidence>
<dbReference type="Proteomes" id="UP001500506">
    <property type="component" value="Unassembled WGS sequence"/>
</dbReference>
<gene>
    <name evidence="2" type="ORF">GCM10009747_17430</name>
</gene>
<accession>A0ABN2KKZ9</accession>
<dbReference type="RefSeq" id="WP_232499369.1">
    <property type="nucleotide sequence ID" value="NZ_JAJQPD010000009.1"/>
</dbReference>
<evidence type="ECO:0000256" key="1">
    <source>
        <dbReference type="SAM" id="MobiDB-lite"/>
    </source>
</evidence>